<feature type="transmembrane region" description="Helical" evidence="6">
    <location>
        <begin position="324"/>
        <end position="344"/>
    </location>
</feature>
<feature type="transmembrane region" description="Helical" evidence="6">
    <location>
        <begin position="298"/>
        <end position="318"/>
    </location>
</feature>
<protein>
    <submittedName>
        <fullName evidence="8">High-affinity Zn(2+) transporter zrt1</fullName>
    </submittedName>
</protein>
<proteinExistence type="predicted"/>
<dbReference type="EMBL" id="JAKJXP020000043">
    <property type="protein sequence ID" value="KAK7751970.1"/>
    <property type="molecule type" value="Genomic_DNA"/>
</dbReference>
<feature type="region of interest" description="Disordered" evidence="5">
    <location>
        <begin position="120"/>
        <end position="147"/>
    </location>
</feature>
<keyword evidence="2 6" id="KW-0812">Transmembrane</keyword>
<feature type="compositionally biased region" description="Low complexity" evidence="5">
    <location>
        <begin position="402"/>
        <end position="412"/>
    </location>
</feature>
<dbReference type="InterPro" id="IPR003689">
    <property type="entry name" value="ZIP"/>
</dbReference>
<accession>A0AAN9YS85</accession>
<evidence type="ECO:0000256" key="4">
    <source>
        <dbReference type="ARBA" id="ARBA00023136"/>
    </source>
</evidence>
<feature type="chain" id="PRO_5042868190" evidence="7">
    <location>
        <begin position="28"/>
        <end position="517"/>
    </location>
</feature>
<evidence type="ECO:0000256" key="2">
    <source>
        <dbReference type="ARBA" id="ARBA00022692"/>
    </source>
</evidence>
<dbReference type="Pfam" id="PF02535">
    <property type="entry name" value="Zip"/>
    <property type="match status" value="2"/>
</dbReference>
<feature type="transmembrane region" description="Helical" evidence="6">
    <location>
        <begin position="491"/>
        <end position="513"/>
    </location>
</feature>
<evidence type="ECO:0000313" key="8">
    <source>
        <dbReference type="EMBL" id="KAK7751970.1"/>
    </source>
</evidence>
<feature type="transmembrane region" description="Helical" evidence="6">
    <location>
        <begin position="225"/>
        <end position="246"/>
    </location>
</feature>
<dbReference type="AlphaFoldDB" id="A0AAN9YS85"/>
<keyword evidence="7" id="KW-0732">Signal</keyword>
<comment type="subcellular location">
    <subcellularLocation>
        <location evidence="1">Membrane</location>
        <topology evidence="1">Multi-pass membrane protein</topology>
    </subcellularLocation>
</comment>
<comment type="caution">
    <text evidence="8">The sequence shown here is derived from an EMBL/GenBank/DDBJ whole genome shotgun (WGS) entry which is preliminary data.</text>
</comment>
<name>A0AAN9YS85_9PEZI</name>
<evidence type="ECO:0000256" key="3">
    <source>
        <dbReference type="ARBA" id="ARBA00022989"/>
    </source>
</evidence>
<feature type="signal peptide" evidence="7">
    <location>
        <begin position="1"/>
        <end position="27"/>
    </location>
</feature>
<feature type="transmembrane region" description="Helical" evidence="6">
    <location>
        <begin position="258"/>
        <end position="277"/>
    </location>
</feature>
<reference evidence="8 9" key="1">
    <citation type="submission" date="2024-02" db="EMBL/GenBank/DDBJ databases">
        <title>De novo assembly and annotation of 12 fungi associated with fruit tree decline syndrome in Ontario, Canada.</title>
        <authorList>
            <person name="Sulman M."/>
            <person name="Ellouze W."/>
            <person name="Ilyukhin E."/>
        </authorList>
    </citation>
    <scope>NUCLEOTIDE SEQUENCE [LARGE SCALE GENOMIC DNA]</scope>
    <source>
        <strain evidence="8 9">M11/M66-122</strain>
    </source>
</reference>
<dbReference type="PANTHER" id="PTHR11040:SF44">
    <property type="entry name" value="PROTEIN ZNTC-RELATED"/>
    <property type="match status" value="1"/>
</dbReference>
<keyword evidence="9" id="KW-1185">Reference proteome</keyword>
<dbReference type="GO" id="GO:0005886">
    <property type="term" value="C:plasma membrane"/>
    <property type="evidence" value="ECO:0007669"/>
    <property type="project" value="TreeGrafter"/>
</dbReference>
<feature type="transmembrane region" description="Helical" evidence="6">
    <location>
        <begin position="187"/>
        <end position="213"/>
    </location>
</feature>
<evidence type="ECO:0000313" key="9">
    <source>
        <dbReference type="Proteomes" id="UP001320420"/>
    </source>
</evidence>
<evidence type="ECO:0000256" key="5">
    <source>
        <dbReference type="SAM" id="MobiDB-lite"/>
    </source>
</evidence>
<sequence>MGRIGGLSFAFALVAWFLIQAISGVSASNPSLSVRQHAITAGPTATVVAAAAAAESFTAVSECHLHGADAYCMFGTEEYSVSIPVTATATGELPATFTECHHHGQDSYCVAPDGSDVEILGMPPAADGSSGEATPSSTGESGAHSEGQHCHFHAGVEHCVGGSAGSEKSSPAKCTKQERDYNIGLRIGLLFVMFVTGLIGAAGPILLATVLPPKFNIVFSIVKQFGTGVIISTAFVHLFTHATLMLTNECLGESKYEATTAAILMAGLFISFLIDYFTHRAAKGWSMKGGYNDEVVGVMILEAGIIFHSVLIGITVVVAGDSYFVTLFVVIVFHQMFEGIALGSRIAAIGAHKRNIEVSRGPIGSTHTTSSHLKGDDSVTGGSSSGVTPIATSDGALSESEPTPTATPAATPASKSLSKVKKIIMALAFAITTPIGMAIGIGVLHSFNGNDPTTLKAIGTLDALSAGILVWVGVVEMWAGDWMFGGELANASPLITALALVGFIAGMALMSFLGKWA</sequence>
<dbReference type="Proteomes" id="UP001320420">
    <property type="component" value="Unassembled WGS sequence"/>
</dbReference>
<evidence type="ECO:0000256" key="6">
    <source>
        <dbReference type="SAM" id="Phobius"/>
    </source>
</evidence>
<feature type="region of interest" description="Disordered" evidence="5">
    <location>
        <begin position="360"/>
        <end position="412"/>
    </location>
</feature>
<organism evidence="8 9">
    <name type="scientific">Diatrype stigma</name>
    <dbReference type="NCBI Taxonomy" id="117547"/>
    <lineage>
        <taxon>Eukaryota</taxon>
        <taxon>Fungi</taxon>
        <taxon>Dikarya</taxon>
        <taxon>Ascomycota</taxon>
        <taxon>Pezizomycotina</taxon>
        <taxon>Sordariomycetes</taxon>
        <taxon>Xylariomycetidae</taxon>
        <taxon>Xylariales</taxon>
        <taxon>Diatrypaceae</taxon>
        <taxon>Diatrype</taxon>
    </lineage>
</organism>
<keyword evidence="3 6" id="KW-1133">Transmembrane helix</keyword>
<dbReference type="GO" id="GO:0005385">
    <property type="term" value="F:zinc ion transmembrane transporter activity"/>
    <property type="evidence" value="ECO:0007669"/>
    <property type="project" value="TreeGrafter"/>
</dbReference>
<feature type="transmembrane region" description="Helical" evidence="6">
    <location>
        <begin position="423"/>
        <end position="445"/>
    </location>
</feature>
<gene>
    <name evidence="8" type="primary">ZRT1</name>
    <name evidence="8" type="ORF">SLS62_006113</name>
</gene>
<dbReference type="PANTHER" id="PTHR11040">
    <property type="entry name" value="ZINC/IRON TRANSPORTER"/>
    <property type="match status" value="1"/>
</dbReference>
<feature type="compositionally biased region" description="Polar residues" evidence="5">
    <location>
        <begin position="131"/>
        <end position="140"/>
    </location>
</feature>
<evidence type="ECO:0000256" key="1">
    <source>
        <dbReference type="ARBA" id="ARBA00004141"/>
    </source>
</evidence>
<evidence type="ECO:0000256" key="7">
    <source>
        <dbReference type="SAM" id="SignalP"/>
    </source>
</evidence>
<feature type="compositionally biased region" description="Low complexity" evidence="5">
    <location>
        <begin position="378"/>
        <end position="388"/>
    </location>
</feature>
<feature type="transmembrane region" description="Helical" evidence="6">
    <location>
        <begin position="457"/>
        <end position="479"/>
    </location>
</feature>
<keyword evidence="4 6" id="KW-0472">Membrane</keyword>